<evidence type="ECO:0000256" key="6">
    <source>
        <dbReference type="SAM" id="MobiDB-lite"/>
    </source>
</evidence>
<evidence type="ECO:0000313" key="9">
    <source>
        <dbReference type="Proteomes" id="UP000008312"/>
    </source>
</evidence>
<name>D8MB07_BLAHO</name>
<organism evidence="8">
    <name type="scientific">Blastocystis hominis</name>
    <dbReference type="NCBI Taxonomy" id="12968"/>
    <lineage>
        <taxon>Eukaryota</taxon>
        <taxon>Sar</taxon>
        <taxon>Stramenopiles</taxon>
        <taxon>Bigyra</taxon>
        <taxon>Opalozoa</taxon>
        <taxon>Opalinata</taxon>
        <taxon>Blastocystidae</taxon>
        <taxon>Blastocystis</taxon>
    </lineage>
</organism>
<dbReference type="InterPro" id="IPR049560">
    <property type="entry name" value="MeTrfase_RsmB-F_NOP2_cat"/>
</dbReference>
<dbReference type="InterPro" id="IPR001678">
    <property type="entry name" value="MeTrfase_RsmB-F_NOP2_dom"/>
</dbReference>
<keyword evidence="2 5" id="KW-0808">Transferase</keyword>
<dbReference type="AlphaFoldDB" id="D8MB07"/>
<dbReference type="PRINTS" id="PR02008">
    <property type="entry name" value="RCMTFAMILY"/>
</dbReference>
<evidence type="ECO:0000259" key="7">
    <source>
        <dbReference type="PROSITE" id="PS51686"/>
    </source>
</evidence>
<sequence length="305" mass="34894">MLMQDKGLVLGMDRSRKKAIDNLLAIKQKFGYQSLQIRYLDMTKGVMSEEEEQKLYREGADYRIPAGNDAAVSPLESKSFEKKLRRIMKQKERKQKQREQKQGNASVSSVEKESAIPAELCHSQKAEHNQQEKRLLDSTLSLAIPLPLQHLLLAGIIAGSAKLPGYPREIFDRVLLDPPCSALGLRPRLLHEVTMNDLMGYRNYQRQFIEVAVQLLRVGGTLVYSTCTIDPMENEENVAFIVREFPMRLVPIEAEWRFGKAGLENCGLSREQCEMVQRYNMTEKCNSIGFFVSKFEKTASYRGRK</sequence>
<dbReference type="SUPFAM" id="SSF53335">
    <property type="entry name" value="S-adenosyl-L-methionine-dependent methyltransferases"/>
    <property type="match status" value="1"/>
</dbReference>
<feature type="region of interest" description="Disordered" evidence="6">
    <location>
        <begin position="89"/>
        <end position="110"/>
    </location>
</feature>
<dbReference type="GO" id="GO:0008173">
    <property type="term" value="F:RNA methyltransferase activity"/>
    <property type="evidence" value="ECO:0007669"/>
    <property type="project" value="InterPro"/>
</dbReference>
<evidence type="ECO:0000256" key="5">
    <source>
        <dbReference type="PROSITE-ProRule" id="PRU01023"/>
    </source>
</evidence>
<dbReference type="Pfam" id="PF01189">
    <property type="entry name" value="Methyltr_RsmB-F"/>
    <property type="match status" value="1"/>
</dbReference>
<dbReference type="GO" id="GO:0003723">
    <property type="term" value="F:RNA binding"/>
    <property type="evidence" value="ECO:0007669"/>
    <property type="project" value="UniProtKB-UniRule"/>
</dbReference>
<dbReference type="PROSITE" id="PS51686">
    <property type="entry name" value="SAM_MT_RSMB_NOP"/>
    <property type="match status" value="1"/>
</dbReference>
<protein>
    <recommendedName>
        <fullName evidence="7">SAM-dependent MTase RsmB/NOP-type domain-containing protein</fullName>
    </recommendedName>
</protein>
<dbReference type="Proteomes" id="UP000008312">
    <property type="component" value="Unassembled WGS sequence"/>
</dbReference>
<reference evidence="8" key="1">
    <citation type="submission" date="2010-02" db="EMBL/GenBank/DDBJ databases">
        <title>Sequencing and annotation of the Blastocystis hominis genome.</title>
        <authorList>
            <person name="Wincker P."/>
        </authorList>
    </citation>
    <scope>NUCLEOTIDE SEQUENCE</scope>
    <source>
        <strain evidence="8">Singapore isolate B</strain>
    </source>
</reference>
<evidence type="ECO:0000256" key="3">
    <source>
        <dbReference type="ARBA" id="ARBA00022691"/>
    </source>
</evidence>
<accession>D8MB07</accession>
<dbReference type="PANTHER" id="PTHR22807:SF34">
    <property type="entry name" value="TRNA (CYTOSINE(72)-C(5))-METHYLTRANSFERASE NSUN6"/>
    <property type="match status" value="1"/>
</dbReference>
<keyword evidence="3 5" id="KW-0949">S-adenosyl-L-methionine</keyword>
<dbReference type="InterPro" id="IPR029063">
    <property type="entry name" value="SAM-dependent_MTases_sf"/>
</dbReference>
<keyword evidence="1 5" id="KW-0489">Methyltransferase</keyword>
<evidence type="ECO:0000256" key="2">
    <source>
        <dbReference type="ARBA" id="ARBA00022679"/>
    </source>
</evidence>
<proteinExistence type="inferred from homology"/>
<feature type="domain" description="SAM-dependent MTase RsmB/NOP-type" evidence="7">
    <location>
        <begin position="171"/>
        <end position="298"/>
    </location>
</feature>
<dbReference type="GeneID" id="24923022"/>
<feature type="active site" description="Nucleophile" evidence="5">
    <location>
        <position position="227"/>
    </location>
</feature>
<keyword evidence="4 5" id="KW-0694">RNA-binding</keyword>
<dbReference type="InParanoid" id="D8MB07"/>
<comment type="caution">
    <text evidence="5">Lacks conserved residue(s) required for the propagation of feature annotation.</text>
</comment>
<feature type="binding site" evidence="5">
    <location>
        <position position="177"/>
    </location>
    <ligand>
        <name>S-adenosyl-L-methionine</name>
        <dbReference type="ChEBI" id="CHEBI:59789"/>
    </ligand>
</feature>
<dbReference type="PANTHER" id="PTHR22807">
    <property type="entry name" value="NOP2 YEAST -RELATED NOL1/NOP2/FMU SUN DOMAIN-CONTAINING"/>
    <property type="match status" value="1"/>
</dbReference>
<comment type="similarity">
    <text evidence="5">Belongs to the class I-like SAM-binding methyltransferase superfamily. RsmB/NOP family.</text>
</comment>
<dbReference type="InterPro" id="IPR023267">
    <property type="entry name" value="RCMT"/>
</dbReference>
<keyword evidence="9" id="KW-1185">Reference proteome</keyword>
<dbReference type="EMBL" id="FN668690">
    <property type="protein sequence ID" value="CBK25246.2"/>
    <property type="molecule type" value="Genomic_DNA"/>
</dbReference>
<evidence type="ECO:0000256" key="1">
    <source>
        <dbReference type="ARBA" id="ARBA00022603"/>
    </source>
</evidence>
<evidence type="ECO:0000256" key="4">
    <source>
        <dbReference type="ARBA" id="ARBA00022884"/>
    </source>
</evidence>
<dbReference type="OrthoDB" id="260824at2759"/>
<gene>
    <name evidence="8" type="ORF">GSBLH_T00006898001</name>
</gene>
<evidence type="ECO:0000313" key="8">
    <source>
        <dbReference type="EMBL" id="CBK25246.2"/>
    </source>
</evidence>
<dbReference type="RefSeq" id="XP_012899294.1">
    <property type="nucleotide sequence ID" value="XM_013043840.1"/>
</dbReference>
<dbReference type="Gene3D" id="3.40.50.150">
    <property type="entry name" value="Vaccinia Virus protein VP39"/>
    <property type="match status" value="1"/>
</dbReference>
<dbReference type="GO" id="GO:0001510">
    <property type="term" value="P:RNA methylation"/>
    <property type="evidence" value="ECO:0007669"/>
    <property type="project" value="InterPro"/>
</dbReference>